<feature type="transmembrane region" description="Helical" evidence="5">
    <location>
        <begin position="250"/>
        <end position="268"/>
    </location>
</feature>
<dbReference type="RefSeq" id="WP_013628924.1">
    <property type="nucleotide sequence ID" value="NC_015174.1"/>
</dbReference>
<dbReference type="InterPro" id="IPR002781">
    <property type="entry name" value="TM_pro_TauE-like"/>
</dbReference>
<evidence type="ECO:0000256" key="3">
    <source>
        <dbReference type="ARBA" id="ARBA00022989"/>
    </source>
</evidence>
<comment type="similarity">
    <text evidence="5">Belongs to the 4-toluene sulfonate uptake permease (TSUP) (TC 2.A.102) family.</text>
</comment>
<dbReference type="KEGG" id="pbs:Plabr_2600"/>
<evidence type="ECO:0000313" key="7">
    <source>
        <dbReference type="Proteomes" id="UP000006860"/>
    </source>
</evidence>
<protein>
    <recommendedName>
        <fullName evidence="5">Probable membrane transporter protein</fullName>
    </recommendedName>
</protein>
<keyword evidence="2 5" id="KW-0812">Transmembrane</keyword>
<dbReference type="AlphaFoldDB" id="F0SQX9"/>
<dbReference type="Proteomes" id="UP000006860">
    <property type="component" value="Chromosome"/>
</dbReference>
<feature type="transmembrane region" description="Helical" evidence="5">
    <location>
        <begin position="82"/>
        <end position="103"/>
    </location>
</feature>
<dbReference type="HOGENOM" id="CLU_1022641_0_0_0"/>
<dbReference type="GO" id="GO:0005886">
    <property type="term" value="C:plasma membrane"/>
    <property type="evidence" value="ECO:0007669"/>
    <property type="project" value="UniProtKB-SubCell"/>
</dbReference>
<dbReference type="eggNOG" id="COG0730">
    <property type="taxonomic scope" value="Bacteria"/>
</dbReference>
<evidence type="ECO:0000256" key="5">
    <source>
        <dbReference type="RuleBase" id="RU363041"/>
    </source>
</evidence>
<proteinExistence type="inferred from homology"/>
<name>F0SQX9_RUBBR</name>
<sequence length="272" mass="29423">MYELLISNGFDYTFAASLMVSAALIGLGAGGAPGVGSLAGPVVALGFTRFDKPQAIVTSLLIMGQAKCLFPPQRQHIDWRMTLFALIPATAGLIAGISFWAWLIALPDSIAAQQTVKAFCGLVVMAISFDILMARVLQFYKPPQLGIVLSLMLAFFGGILSTVANVAGPLFTWYFQSKGASKDTLTATVACFFFILNVFKVPFYLWLGLFHEPHVLQSVADWVILGLLGLVTLLAWKVGALWRAHASEQWFSFPICLAGLSVGLLVIWQTMG</sequence>
<feature type="transmembrane region" description="Helical" evidence="5">
    <location>
        <begin position="145"/>
        <end position="167"/>
    </location>
</feature>
<gene>
    <name evidence="6" type="ordered locus">Plabr_2600</name>
</gene>
<reference evidence="7" key="1">
    <citation type="submission" date="2011-02" db="EMBL/GenBank/DDBJ databases">
        <title>The complete genome of Planctomyces brasiliensis DSM 5305.</title>
        <authorList>
            <person name="Lucas S."/>
            <person name="Copeland A."/>
            <person name="Lapidus A."/>
            <person name="Bruce D."/>
            <person name="Goodwin L."/>
            <person name="Pitluck S."/>
            <person name="Kyrpides N."/>
            <person name="Mavromatis K."/>
            <person name="Pagani I."/>
            <person name="Ivanova N."/>
            <person name="Ovchinnikova G."/>
            <person name="Lu M."/>
            <person name="Detter J.C."/>
            <person name="Han C."/>
            <person name="Land M."/>
            <person name="Hauser L."/>
            <person name="Markowitz V."/>
            <person name="Cheng J.-F."/>
            <person name="Hugenholtz P."/>
            <person name="Woyke T."/>
            <person name="Wu D."/>
            <person name="Tindall B."/>
            <person name="Pomrenke H.G."/>
            <person name="Brambilla E."/>
            <person name="Klenk H.-P."/>
            <person name="Eisen J.A."/>
        </authorList>
    </citation>
    <scope>NUCLEOTIDE SEQUENCE [LARGE SCALE GENOMIC DNA]</scope>
    <source>
        <strain evidence="7">ATCC 49424 / DSM 5305 / JCM 21570 / NBRC 103401 / IFAM 1448</strain>
    </source>
</reference>
<feature type="transmembrane region" description="Helical" evidence="5">
    <location>
        <begin position="219"/>
        <end position="238"/>
    </location>
</feature>
<feature type="transmembrane region" description="Helical" evidence="5">
    <location>
        <begin position="115"/>
        <end position="133"/>
    </location>
</feature>
<keyword evidence="7" id="KW-1185">Reference proteome</keyword>
<keyword evidence="3 5" id="KW-1133">Transmembrane helix</keyword>
<keyword evidence="4 5" id="KW-0472">Membrane</keyword>
<evidence type="ECO:0000313" key="6">
    <source>
        <dbReference type="EMBL" id="ADY60200.1"/>
    </source>
</evidence>
<feature type="transmembrane region" description="Helical" evidence="5">
    <location>
        <begin position="12"/>
        <end position="33"/>
    </location>
</feature>
<dbReference type="Pfam" id="PF01925">
    <property type="entry name" value="TauE"/>
    <property type="match status" value="1"/>
</dbReference>
<feature type="transmembrane region" description="Helical" evidence="5">
    <location>
        <begin position="187"/>
        <end position="207"/>
    </location>
</feature>
<keyword evidence="5" id="KW-1003">Cell membrane</keyword>
<evidence type="ECO:0000256" key="4">
    <source>
        <dbReference type="ARBA" id="ARBA00023136"/>
    </source>
</evidence>
<comment type="subcellular location">
    <subcellularLocation>
        <location evidence="5">Cell membrane</location>
        <topology evidence="5">Multi-pass membrane protein</topology>
    </subcellularLocation>
    <subcellularLocation>
        <location evidence="1">Membrane</location>
        <topology evidence="1">Multi-pass membrane protein</topology>
    </subcellularLocation>
</comment>
<accession>F0SQX9</accession>
<organism evidence="6 7">
    <name type="scientific">Rubinisphaera brasiliensis (strain ATCC 49424 / DSM 5305 / JCM 21570 / IAM 15109 / NBRC 103401 / IFAM 1448)</name>
    <name type="common">Planctomyces brasiliensis</name>
    <dbReference type="NCBI Taxonomy" id="756272"/>
    <lineage>
        <taxon>Bacteria</taxon>
        <taxon>Pseudomonadati</taxon>
        <taxon>Planctomycetota</taxon>
        <taxon>Planctomycetia</taxon>
        <taxon>Planctomycetales</taxon>
        <taxon>Planctomycetaceae</taxon>
        <taxon>Rubinisphaera</taxon>
    </lineage>
</organism>
<dbReference type="EMBL" id="CP002546">
    <property type="protein sequence ID" value="ADY60200.1"/>
    <property type="molecule type" value="Genomic_DNA"/>
</dbReference>
<evidence type="ECO:0000256" key="1">
    <source>
        <dbReference type="ARBA" id="ARBA00004141"/>
    </source>
</evidence>
<evidence type="ECO:0000256" key="2">
    <source>
        <dbReference type="ARBA" id="ARBA00022692"/>
    </source>
</evidence>